<evidence type="ECO:0000313" key="1">
    <source>
        <dbReference type="EMBL" id="RMZ97255.1"/>
    </source>
</evidence>
<dbReference type="Proteomes" id="UP000276133">
    <property type="component" value="Unassembled WGS sequence"/>
</dbReference>
<organism evidence="1 2">
    <name type="scientific">Brachionus plicatilis</name>
    <name type="common">Marine rotifer</name>
    <name type="synonym">Brachionus muelleri</name>
    <dbReference type="NCBI Taxonomy" id="10195"/>
    <lineage>
        <taxon>Eukaryota</taxon>
        <taxon>Metazoa</taxon>
        <taxon>Spiralia</taxon>
        <taxon>Gnathifera</taxon>
        <taxon>Rotifera</taxon>
        <taxon>Eurotatoria</taxon>
        <taxon>Monogononta</taxon>
        <taxon>Pseudotrocha</taxon>
        <taxon>Ploima</taxon>
        <taxon>Brachionidae</taxon>
        <taxon>Brachionus</taxon>
    </lineage>
</organism>
<evidence type="ECO:0000313" key="2">
    <source>
        <dbReference type="Proteomes" id="UP000276133"/>
    </source>
</evidence>
<protein>
    <submittedName>
        <fullName evidence="1">Uncharacterized protein</fullName>
    </submittedName>
</protein>
<name>A0A3M7PDT2_BRAPC</name>
<gene>
    <name evidence="1" type="ORF">BpHYR1_002861</name>
</gene>
<comment type="caution">
    <text evidence="1">The sequence shown here is derived from an EMBL/GenBank/DDBJ whole genome shotgun (WGS) entry which is preliminary data.</text>
</comment>
<accession>A0A3M7PDT2</accession>
<reference evidence="1 2" key="1">
    <citation type="journal article" date="2018" name="Sci. Rep.">
        <title>Genomic signatures of local adaptation to the degree of environmental predictability in rotifers.</title>
        <authorList>
            <person name="Franch-Gras L."/>
            <person name="Hahn C."/>
            <person name="Garcia-Roger E.M."/>
            <person name="Carmona M.J."/>
            <person name="Serra M."/>
            <person name="Gomez A."/>
        </authorList>
    </citation>
    <scope>NUCLEOTIDE SEQUENCE [LARGE SCALE GENOMIC DNA]</scope>
    <source>
        <strain evidence="1">HYR1</strain>
    </source>
</reference>
<dbReference type="AlphaFoldDB" id="A0A3M7PDT2"/>
<sequence>MNELINRKKLLFMINLLLHTSQLDRNPILDKILTYDNKYKKLFGLLARPRVSHIRGCQANQRIWRIVCTLFRIKKITVGVEDQFKISFQIKEYTFYIK</sequence>
<dbReference type="EMBL" id="REGN01011532">
    <property type="protein sequence ID" value="RMZ97255.1"/>
    <property type="molecule type" value="Genomic_DNA"/>
</dbReference>
<keyword evidence="2" id="KW-1185">Reference proteome</keyword>
<proteinExistence type="predicted"/>